<name>A0A0J8RTP0_COCIT</name>
<keyword evidence="13 14" id="KW-0275">Fatty acid biosynthesis</keyword>
<keyword evidence="8" id="KW-0276">Fatty acid metabolism</keyword>
<dbReference type="PROSITE" id="PS00012">
    <property type="entry name" value="PHOSPHOPANTETHEINE"/>
    <property type="match status" value="1"/>
</dbReference>
<evidence type="ECO:0000256" key="13">
    <source>
        <dbReference type="ARBA" id="ARBA00023160"/>
    </source>
</evidence>
<keyword evidence="5 14" id="KW-0596">Phosphopantetheine</keyword>
<dbReference type="GO" id="GO:0000035">
    <property type="term" value="F:acyl binding"/>
    <property type="evidence" value="ECO:0007669"/>
    <property type="project" value="TreeGrafter"/>
</dbReference>
<accession>A0A0J8RTP0</accession>
<evidence type="ECO:0000256" key="7">
    <source>
        <dbReference type="ARBA" id="ARBA00022553"/>
    </source>
</evidence>
<evidence type="ECO:0000313" key="17">
    <source>
        <dbReference type="Proteomes" id="UP000054563"/>
    </source>
</evidence>
<dbReference type="Gene3D" id="1.10.1200.10">
    <property type="entry name" value="ACP-like"/>
    <property type="match status" value="1"/>
</dbReference>
<comment type="similarity">
    <text evidence="3">Belongs to the acyl carrier protein (ACP) family.</text>
</comment>
<dbReference type="InterPro" id="IPR036736">
    <property type="entry name" value="ACP-like_sf"/>
</dbReference>
<dbReference type="InterPro" id="IPR009081">
    <property type="entry name" value="PP-bd_ACP"/>
</dbReference>
<dbReference type="Proteomes" id="UP000054563">
    <property type="component" value="Unassembled WGS sequence"/>
</dbReference>
<dbReference type="FunFam" id="1.10.1200.10:FF:000003">
    <property type="entry name" value="Acyl carrier protein"/>
    <property type="match status" value="1"/>
</dbReference>
<evidence type="ECO:0000256" key="12">
    <source>
        <dbReference type="ARBA" id="ARBA00023128"/>
    </source>
</evidence>
<keyword evidence="11" id="KW-0443">Lipid metabolism</keyword>
<proteinExistence type="inferred from homology"/>
<evidence type="ECO:0000256" key="14">
    <source>
        <dbReference type="RuleBase" id="RU000722"/>
    </source>
</evidence>
<comment type="function">
    <text evidence="14">Carrier of the growing fatty acid chain in fatty acid biosynthesis.</text>
</comment>
<dbReference type="PANTHER" id="PTHR20863:SF28">
    <property type="entry name" value="ACYL CARRIER PROTEIN, MITOCHONDRIAL"/>
    <property type="match status" value="1"/>
</dbReference>
<dbReference type="InterPro" id="IPR006162">
    <property type="entry name" value="Ppantetheine_attach_site"/>
</dbReference>
<evidence type="ECO:0000256" key="1">
    <source>
        <dbReference type="ARBA" id="ARBA00004173"/>
    </source>
</evidence>
<dbReference type="NCBIfam" id="TIGR00517">
    <property type="entry name" value="acyl_carrier"/>
    <property type="match status" value="1"/>
</dbReference>
<keyword evidence="7" id="KW-0597">Phosphoprotein</keyword>
<dbReference type="SUPFAM" id="SSF47336">
    <property type="entry name" value="ACP-like"/>
    <property type="match status" value="1"/>
</dbReference>
<organism evidence="16 17">
    <name type="scientific">Coccidioides immitis H538.4</name>
    <dbReference type="NCBI Taxonomy" id="396776"/>
    <lineage>
        <taxon>Eukaryota</taxon>
        <taxon>Fungi</taxon>
        <taxon>Dikarya</taxon>
        <taxon>Ascomycota</taxon>
        <taxon>Pezizomycotina</taxon>
        <taxon>Eurotiomycetes</taxon>
        <taxon>Eurotiomycetidae</taxon>
        <taxon>Onygenales</taxon>
        <taxon>Onygenaceae</taxon>
        <taxon>Coccidioides</taxon>
    </lineage>
</organism>
<keyword evidence="9" id="KW-0809">Transit peptide</keyword>
<dbReference type="GO" id="GO:0000036">
    <property type="term" value="F:acyl carrier activity"/>
    <property type="evidence" value="ECO:0007669"/>
    <property type="project" value="TreeGrafter"/>
</dbReference>
<dbReference type="HAMAP" id="MF_01217">
    <property type="entry name" value="Acyl_carrier"/>
    <property type="match status" value="1"/>
</dbReference>
<dbReference type="PROSITE" id="PS50075">
    <property type="entry name" value="CARRIER"/>
    <property type="match status" value="1"/>
</dbReference>
<feature type="domain" description="Carrier" evidence="15">
    <location>
        <begin position="134"/>
        <end position="210"/>
    </location>
</feature>
<evidence type="ECO:0000256" key="2">
    <source>
        <dbReference type="ARBA" id="ARBA00005194"/>
    </source>
</evidence>
<keyword evidence="6 14" id="KW-0444">Lipid biosynthesis</keyword>
<comment type="pathway">
    <text evidence="2">Lipid metabolism; fatty acid biosynthesis.</text>
</comment>
<gene>
    <name evidence="16" type="ORF">CIHG_06514</name>
</gene>
<evidence type="ECO:0000259" key="15">
    <source>
        <dbReference type="PROSITE" id="PS50075"/>
    </source>
</evidence>
<evidence type="ECO:0000256" key="10">
    <source>
        <dbReference type="ARBA" id="ARBA00022982"/>
    </source>
</evidence>
<evidence type="ECO:0000256" key="9">
    <source>
        <dbReference type="ARBA" id="ARBA00022946"/>
    </source>
</evidence>
<dbReference type="STRING" id="396776.A0A0J8RTP0"/>
<evidence type="ECO:0000256" key="8">
    <source>
        <dbReference type="ARBA" id="ARBA00022832"/>
    </source>
</evidence>
<keyword evidence="4" id="KW-0813">Transport</keyword>
<evidence type="ECO:0000313" key="16">
    <source>
        <dbReference type="EMBL" id="KMU88575.1"/>
    </source>
</evidence>
<evidence type="ECO:0000256" key="11">
    <source>
        <dbReference type="ARBA" id="ARBA00023098"/>
    </source>
</evidence>
<evidence type="ECO:0000256" key="5">
    <source>
        <dbReference type="ARBA" id="ARBA00022450"/>
    </source>
</evidence>
<dbReference type="OrthoDB" id="448946at2759"/>
<dbReference type="GO" id="GO:0099128">
    <property type="term" value="C:mitochondrial [2Fe-2S] assembly complex"/>
    <property type="evidence" value="ECO:0007669"/>
    <property type="project" value="UniProtKB-ARBA"/>
</dbReference>
<evidence type="ECO:0000256" key="6">
    <source>
        <dbReference type="ARBA" id="ARBA00022516"/>
    </source>
</evidence>
<evidence type="ECO:0000256" key="4">
    <source>
        <dbReference type="ARBA" id="ARBA00022448"/>
    </source>
</evidence>
<comment type="subcellular location">
    <subcellularLocation>
        <location evidence="1">Mitochondrion</location>
    </subcellularLocation>
</comment>
<dbReference type="PANTHER" id="PTHR20863">
    <property type="entry name" value="ACYL CARRIER PROTEIN"/>
    <property type="match status" value="1"/>
</dbReference>
<dbReference type="AlphaFoldDB" id="A0A0J8RTP0"/>
<dbReference type="NCBIfam" id="NF002148">
    <property type="entry name" value="PRK00982.1-2"/>
    <property type="match status" value="1"/>
</dbReference>
<dbReference type="Pfam" id="PF00550">
    <property type="entry name" value="PP-binding"/>
    <property type="match status" value="1"/>
</dbReference>
<keyword evidence="12" id="KW-0496">Mitochondrion</keyword>
<dbReference type="InterPro" id="IPR003231">
    <property type="entry name" value="ACP"/>
</dbReference>
<dbReference type="VEuPathDB" id="FungiDB:CIHG_06514"/>
<protein>
    <recommendedName>
        <fullName evidence="14">Acyl carrier protein</fullName>
    </recommendedName>
</protein>
<keyword evidence="10" id="KW-0249">Electron transport</keyword>
<dbReference type="EMBL" id="DS017006">
    <property type="protein sequence ID" value="KMU88575.1"/>
    <property type="molecule type" value="Genomic_DNA"/>
</dbReference>
<sequence>MRQLQRLRKQSEFWTGDVRCPLRSGEGQMVFAGADWPAADQAQKNRELPKDPEEFNIFPCSTSKPSNCHGYPGPTGLTSTALLLFSSLSLAQNVPICSHPGLFETVSNTSWPVKNSSTGPSTPQSLCHSGLNQSEVEGRIIDLLKNFDKVTDASKITPTSHFTNDLGLDSLDTVEVVMAIEEEFSIEIPDKEADAIHSIDQAVQYILSQPDVIIRPQQL</sequence>
<reference evidence="17" key="1">
    <citation type="journal article" date="2010" name="Genome Res.">
        <title>Population genomic sequencing of Coccidioides fungi reveals recent hybridization and transposon control.</title>
        <authorList>
            <person name="Neafsey D.E."/>
            <person name="Barker B.M."/>
            <person name="Sharpton T.J."/>
            <person name="Stajich J.E."/>
            <person name="Park D.J."/>
            <person name="Whiston E."/>
            <person name="Hung C.-Y."/>
            <person name="McMahan C."/>
            <person name="White J."/>
            <person name="Sykes S."/>
            <person name="Heiman D."/>
            <person name="Young S."/>
            <person name="Zeng Q."/>
            <person name="Abouelleil A."/>
            <person name="Aftuck L."/>
            <person name="Bessette D."/>
            <person name="Brown A."/>
            <person name="FitzGerald M."/>
            <person name="Lui A."/>
            <person name="Macdonald J.P."/>
            <person name="Priest M."/>
            <person name="Orbach M.J."/>
            <person name="Galgiani J.N."/>
            <person name="Kirkland T.N."/>
            <person name="Cole G.T."/>
            <person name="Birren B.W."/>
            <person name="Henn M.R."/>
            <person name="Taylor J.W."/>
            <person name="Rounsley S.D."/>
        </authorList>
    </citation>
    <scope>NUCLEOTIDE SEQUENCE [LARGE SCALE GENOMIC DNA]</scope>
    <source>
        <strain evidence="17">H538.4</strain>
    </source>
</reference>
<evidence type="ECO:0000256" key="3">
    <source>
        <dbReference type="ARBA" id="ARBA00010930"/>
    </source>
</evidence>